<protein>
    <submittedName>
        <fullName evidence="2">Acetyltransferase</fullName>
    </submittedName>
</protein>
<dbReference type="AlphaFoldDB" id="A0A175RV19"/>
<dbReference type="InterPro" id="IPR000182">
    <property type="entry name" value="GNAT_dom"/>
</dbReference>
<evidence type="ECO:0000259" key="1">
    <source>
        <dbReference type="PROSITE" id="PS51186"/>
    </source>
</evidence>
<keyword evidence="2" id="KW-0808">Transferase</keyword>
<dbReference type="CDD" id="cd04301">
    <property type="entry name" value="NAT_SF"/>
    <property type="match status" value="1"/>
</dbReference>
<keyword evidence="3" id="KW-1185">Reference proteome</keyword>
<organism evidence="2 3">
    <name type="scientific">Aureimonas ureilytica</name>
    <dbReference type="NCBI Taxonomy" id="401562"/>
    <lineage>
        <taxon>Bacteria</taxon>
        <taxon>Pseudomonadati</taxon>
        <taxon>Pseudomonadota</taxon>
        <taxon>Alphaproteobacteria</taxon>
        <taxon>Hyphomicrobiales</taxon>
        <taxon>Aurantimonadaceae</taxon>
        <taxon>Aureimonas</taxon>
    </lineage>
</organism>
<dbReference type="InterPro" id="IPR016181">
    <property type="entry name" value="Acyl_CoA_acyltransferase"/>
</dbReference>
<dbReference type="Pfam" id="PF13673">
    <property type="entry name" value="Acetyltransf_10"/>
    <property type="match status" value="1"/>
</dbReference>
<dbReference type="Gene3D" id="3.40.630.30">
    <property type="match status" value="1"/>
</dbReference>
<evidence type="ECO:0000313" key="3">
    <source>
        <dbReference type="Proteomes" id="UP000078529"/>
    </source>
</evidence>
<evidence type="ECO:0000313" key="2">
    <source>
        <dbReference type="EMBL" id="KTR06702.1"/>
    </source>
</evidence>
<dbReference type="RefSeq" id="WP_058599387.1">
    <property type="nucleotide sequence ID" value="NZ_LDQA01000015.1"/>
</dbReference>
<dbReference type="SUPFAM" id="SSF55729">
    <property type="entry name" value="Acyl-CoA N-acyltransferases (Nat)"/>
    <property type="match status" value="1"/>
</dbReference>
<accession>A0A175RV19</accession>
<gene>
    <name evidence="2" type="ORF">NS365_06060</name>
</gene>
<proteinExistence type="predicted"/>
<dbReference type="Proteomes" id="UP000078529">
    <property type="component" value="Unassembled WGS sequence"/>
</dbReference>
<dbReference type="PATRIC" id="fig|401562.4.peg.863"/>
<reference evidence="2 3" key="1">
    <citation type="journal article" date="2016" name="Front. Microbiol.">
        <title>Genomic Resource of Rice Seed Associated Bacteria.</title>
        <authorList>
            <person name="Midha S."/>
            <person name="Bansal K."/>
            <person name="Sharma S."/>
            <person name="Kumar N."/>
            <person name="Patil P.P."/>
            <person name="Chaudhry V."/>
            <person name="Patil P.B."/>
        </authorList>
    </citation>
    <scope>NUCLEOTIDE SEQUENCE [LARGE SCALE GENOMIC DNA]</scope>
    <source>
        <strain evidence="2 3">NS365</strain>
    </source>
</reference>
<dbReference type="PROSITE" id="PS51186">
    <property type="entry name" value="GNAT"/>
    <property type="match status" value="1"/>
</dbReference>
<sequence>MTDEEWRWRRFDELTVRELHDLLKLRCDVFVVEQACAFAEIDGQDPAAFHLLRREAGFLAGCLRVFAPERLGEPARIGRIATSPAHRGTGLGHRMMGEALDFCAENFAGADIVLSAQSHLQLFYGKHGFQPVSETYLEDDIPHVDMRRHAGAAFHP</sequence>
<dbReference type="EMBL" id="LDQA01000015">
    <property type="protein sequence ID" value="KTR06702.1"/>
    <property type="molecule type" value="Genomic_DNA"/>
</dbReference>
<name>A0A175RV19_9HYPH</name>
<comment type="caution">
    <text evidence="2">The sequence shown here is derived from an EMBL/GenBank/DDBJ whole genome shotgun (WGS) entry which is preliminary data.</text>
</comment>
<feature type="domain" description="N-acetyltransferase" evidence="1">
    <location>
        <begin position="9"/>
        <end position="151"/>
    </location>
</feature>
<dbReference type="GO" id="GO:0016747">
    <property type="term" value="F:acyltransferase activity, transferring groups other than amino-acyl groups"/>
    <property type="evidence" value="ECO:0007669"/>
    <property type="project" value="InterPro"/>
</dbReference>